<dbReference type="Ensembl" id="ENSHBUT00000030971.1">
    <property type="protein sequence ID" value="ENSHBUP00000021174.1"/>
    <property type="gene ID" value="ENSHBUG00000023468.1"/>
</dbReference>
<dbReference type="PANTHER" id="PTHR33667">
    <property type="entry name" value="SI:DKEY-57N24.6"/>
    <property type="match status" value="1"/>
</dbReference>
<dbReference type="PANTHER" id="PTHR33667:SF7">
    <property type="entry name" value="RIKEN CDNA 1810020O05 GENE"/>
    <property type="match status" value="1"/>
</dbReference>
<reference evidence="2" key="2">
    <citation type="submission" date="2025-09" db="UniProtKB">
        <authorList>
            <consortium name="Ensembl"/>
        </authorList>
    </citation>
    <scope>IDENTIFICATION</scope>
</reference>
<evidence type="ECO:0000313" key="2">
    <source>
        <dbReference type="Ensembl" id="ENSHBUP00000021174.1"/>
    </source>
</evidence>
<evidence type="ECO:0000259" key="1">
    <source>
        <dbReference type="Pfam" id="PF15084"/>
    </source>
</evidence>
<sequence>MKTKNVSVYKAQSCYHIEYKLLPGDTETVKVDILVFGPAAKIYREDECKILRTWLEGDQIWVGWAQKFNIGLNRDVLISLLPHKIRLQIWNTKDKLCSQARYERVRAFRLSQELSEDETECGCIETMVNKLRSLCENTTHTSKRQRSNFCVDLSPDVGPETGMCITTMNILCISVCHTFILLNEYIFSNLKQVLKKPRVIIMTSRPSEIVALHHLKSALFVCWQVSQSHNHGHSLDQCWSAENKALFLFSYVSLYFLTVR</sequence>
<keyword evidence="3" id="KW-1185">Reference proteome</keyword>
<dbReference type="GeneTree" id="ENSGT00990000205530"/>
<protein>
    <recommendedName>
        <fullName evidence="1">DUF4550 domain-containing protein</fullName>
    </recommendedName>
</protein>
<accession>A0A3Q2WHA9</accession>
<proteinExistence type="predicted"/>
<evidence type="ECO:0000313" key="3">
    <source>
        <dbReference type="Proteomes" id="UP000264840"/>
    </source>
</evidence>
<name>A0A3Q2WHA9_HAPBU</name>
<dbReference type="InterPro" id="IPR027876">
    <property type="entry name" value="DUF4550"/>
</dbReference>
<dbReference type="STRING" id="8153.ENSHBUP00000021174"/>
<dbReference type="AlphaFoldDB" id="A0A3Q2WHA9"/>
<organism evidence="2 3">
    <name type="scientific">Haplochromis burtoni</name>
    <name type="common">Burton's mouthbrooder</name>
    <name type="synonym">Chromis burtoni</name>
    <dbReference type="NCBI Taxonomy" id="8153"/>
    <lineage>
        <taxon>Eukaryota</taxon>
        <taxon>Metazoa</taxon>
        <taxon>Chordata</taxon>
        <taxon>Craniata</taxon>
        <taxon>Vertebrata</taxon>
        <taxon>Euteleostomi</taxon>
        <taxon>Actinopterygii</taxon>
        <taxon>Neopterygii</taxon>
        <taxon>Teleostei</taxon>
        <taxon>Neoteleostei</taxon>
        <taxon>Acanthomorphata</taxon>
        <taxon>Ovalentaria</taxon>
        <taxon>Cichlomorphae</taxon>
        <taxon>Cichliformes</taxon>
        <taxon>Cichlidae</taxon>
        <taxon>African cichlids</taxon>
        <taxon>Pseudocrenilabrinae</taxon>
        <taxon>Haplochromini</taxon>
        <taxon>Haplochromis</taxon>
    </lineage>
</organism>
<dbReference type="Proteomes" id="UP000264840">
    <property type="component" value="Unplaced"/>
</dbReference>
<dbReference type="Pfam" id="PF15084">
    <property type="entry name" value="DUF4550"/>
    <property type="match status" value="1"/>
</dbReference>
<reference evidence="2" key="1">
    <citation type="submission" date="2025-08" db="UniProtKB">
        <authorList>
            <consortium name="Ensembl"/>
        </authorList>
    </citation>
    <scope>IDENTIFICATION</scope>
</reference>
<feature type="domain" description="DUF4550" evidence="1">
    <location>
        <begin position="15"/>
        <end position="106"/>
    </location>
</feature>